<sequence>MARIDALSPTTRRPLTRLTFAMAKRRFAGKVPEPMLVAARHPQIYRSYLGMEMGLDKASQVDDKLKELAAIKAAAMTGCEFCIDIGSWFGTQHGITEAQLLDLPRYAESPHFDELERLVLDLAVGMTRTPVDVSDALIEQLRVHLTDEQLIELTGSIAVEQYRARFNWALGIGSQEFTEGAVCARPETVPAAATVNGSRVPAPTAP</sequence>
<dbReference type="Pfam" id="PF02627">
    <property type="entry name" value="CMD"/>
    <property type="match status" value="1"/>
</dbReference>
<evidence type="ECO:0000259" key="1">
    <source>
        <dbReference type="Pfam" id="PF02627"/>
    </source>
</evidence>
<dbReference type="PANTHER" id="PTHR34846">
    <property type="entry name" value="4-CARBOXYMUCONOLACTONE DECARBOXYLASE FAMILY PROTEIN (AFU_ORTHOLOGUE AFUA_6G11590)"/>
    <property type="match status" value="1"/>
</dbReference>
<evidence type="ECO:0000313" key="2">
    <source>
        <dbReference type="EMBL" id="UUY04071.1"/>
    </source>
</evidence>
<dbReference type="InterPro" id="IPR003779">
    <property type="entry name" value="CMD-like"/>
</dbReference>
<accession>A0ABY5PHD9</accession>
<dbReference type="PANTHER" id="PTHR34846:SF10">
    <property type="entry name" value="CYTOPLASMIC PROTEIN"/>
    <property type="match status" value="1"/>
</dbReference>
<feature type="domain" description="Carboxymuconolactone decarboxylase-like" evidence="1">
    <location>
        <begin position="42"/>
        <end position="123"/>
    </location>
</feature>
<dbReference type="RefSeq" id="WP_353864565.1">
    <property type="nucleotide sequence ID" value="NZ_CP088295.1"/>
</dbReference>
<dbReference type="SUPFAM" id="SSF69118">
    <property type="entry name" value="AhpD-like"/>
    <property type="match status" value="1"/>
</dbReference>
<gene>
    <name evidence="2" type="ORF">LRS13_00655</name>
</gene>
<evidence type="ECO:0000313" key="3">
    <source>
        <dbReference type="Proteomes" id="UP001058860"/>
    </source>
</evidence>
<proteinExistence type="predicted"/>
<dbReference type="Proteomes" id="UP001058860">
    <property type="component" value="Chromosome"/>
</dbReference>
<dbReference type="EMBL" id="CP088295">
    <property type="protein sequence ID" value="UUY04071.1"/>
    <property type="molecule type" value="Genomic_DNA"/>
</dbReference>
<reference evidence="3" key="1">
    <citation type="submission" date="2021-11" db="EMBL/GenBank/DDBJ databases">
        <title>Cultivation dependent microbiological survey of springs from the worlds oldest radium mine currently devoted to the extraction of radon-saturated water.</title>
        <authorList>
            <person name="Kapinusova G."/>
            <person name="Smrhova T."/>
            <person name="Strejcek M."/>
            <person name="Suman J."/>
            <person name="Jani K."/>
            <person name="Pajer P."/>
            <person name="Uhlik O."/>
        </authorList>
    </citation>
    <scope>NUCLEOTIDE SEQUENCE [LARGE SCALE GENOMIC DNA]</scope>
    <source>
        <strain evidence="3">J379</strain>
    </source>
</reference>
<keyword evidence="3" id="KW-1185">Reference proteome</keyword>
<dbReference type="InterPro" id="IPR029032">
    <property type="entry name" value="AhpD-like"/>
</dbReference>
<name>A0ABY5PHD9_9ACTN</name>
<organism evidence="2 3">
    <name type="scientific">Svornostia abyssi</name>
    <dbReference type="NCBI Taxonomy" id="2898438"/>
    <lineage>
        <taxon>Bacteria</taxon>
        <taxon>Bacillati</taxon>
        <taxon>Actinomycetota</taxon>
        <taxon>Thermoleophilia</taxon>
        <taxon>Solirubrobacterales</taxon>
        <taxon>Baekduiaceae</taxon>
        <taxon>Svornostia</taxon>
    </lineage>
</organism>
<dbReference type="Gene3D" id="1.20.1290.10">
    <property type="entry name" value="AhpD-like"/>
    <property type="match status" value="1"/>
</dbReference>
<protein>
    <submittedName>
        <fullName evidence="2">Carboxymuconolactone decarboxylase family protein</fullName>
    </submittedName>
</protein>